<dbReference type="GO" id="GO:0005737">
    <property type="term" value="C:cytoplasm"/>
    <property type="evidence" value="ECO:0007669"/>
    <property type="project" value="UniProtKB-SubCell"/>
</dbReference>
<dbReference type="InterPro" id="IPR027417">
    <property type="entry name" value="P-loop_NTPase"/>
</dbReference>
<protein>
    <submittedName>
        <fullName evidence="5">Uncharacterized protein</fullName>
    </submittedName>
</protein>
<dbReference type="Gene3D" id="1.20.5.190">
    <property type="match status" value="3"/>
</dbReference>
<evidence type="ECO:0000256" key="1">
    <source>
        <dbReference type="ARBA" id="ARBA00004496"/>
    </source>
</evidence>
<organism evidence="5">
    <name type="scientific">Hyalella azteca</name>
    <name type="common">Amphipod</name>
    <dbReference type="NCBI Taxonomy" id="294128"/>
    <lineage>
        <taxon>Eukaryota</taxon>
        <taxon>Metazoa</taxon>
        <taxon>Ecdysozoa</taxon>
        <taxon>Arthropoda</taxon>
        <taxon>Crustacea</taxon>
        <taxon>Multicrustacea</taxon>
        <taxon>Malacostraca</taxon>
        <taxon>Eumalacostraca</taxon>
        <taxon>Peracarida</taxon>
        <taxon>Amphipoda</taxon>
        <taxon>Senticaudata</taxon>
        <taxon>Talitrida</taxon>
        <taxon>Talitroidea</taxon>
        <taxon>Hyalellidae</taxon>
        <taxon>Hyalella</taxon>
    </lineage>
</organism>
<dbReference type="GO" id="GO:0007051">
    <property type="term" value="P:spindle organization"/>
    <property type="evidence" value="ECO:0007669"/>
    <property type="project" value="TreeGrafter"/>
</dbReference>
<reference evidence="5" key="3">
    <citation type="submission" date="2019-06" db="EMBL/GenBank/DDBJ databases">
        <authorList>
            <person name="Poynton C."/>
            <person name="Hasenbein S."/>
            <person name="Benoit J.B."/>
            <person name="Sepulveda M.S."/>
            <person name="Poelchau M.F."/>
            <person name="Murali S.C."/>
            <person name="Chen S."/>
            <person name="Glastad K.M."/>
            <person name="Werren J.H."/>
            <person name="Vineis J.H."/>
            <person name="Bowen J.L."/>
            <person name="Friedrich M."/>
            <person name="Jones J."/>
            <person name="Robertson H.M."/>
            <person name="Feyereisen R."/>
            <person name="Mechler-Hickson A."/>
            <person name="Mathers N."/>
            <person name="Lee C.E."/>
            <person name="Colbourne J.K."/>
            <person name="Biales A."/>
            <person name="Johnston J.S."/>
            <person name="Wellborn G.A."/>
            <person name="Rosendale A.J."/>
            <person name="Cridge A.G."/>
            <person name="Munoz-Torres M.C."/>
            <person name="Bain P.A."/>
            <person name="Manny A.R."/>
            <person name="Major K.M."/>
            <person name="Lambert F.N."/>
            <person name="Vulpe C.D."/>
            <person name="Tuck P."/>
            <person name="Blalock B.J."/>
            <person name="Lin Y.-Y."/>
            <person name="Smith M.E."/>
            <person name="Ochoa-Acuna H."/>
            <person name="Chen M.-J.M."/>
            <person name="Childers C.P."/>
            <person name="Qu J."/>
            <person name="Dugan S."/>
            <person name="Lee S.L."/>
            <person name="Chao H."/>
            <person name="Dinh H."/>
            <person name="Han Y."/>
            <person name="Doddapaneni H."/>
            <person name="Worley K.C."/>
            <person name="Muzny D.M."/>
            <person name="Gibbs R.A."/>
            <person name="Richards S."/>
        </authorList>
    </citation>
    <scope>NUCLEOTIDE SEQUENCE</scope>
    <source>
        <strain evidence="5">HAZT.00-mixed</strain>
        <tissue evidence="5">Whole organism</tissue>
    </source>
</reference>
<proteinExistence type="predicted"/>
<accession>A0A6A0GVW4</accession>
<dbReference type="SUPFAM" id="SSF52540">
    <property type="entry name" value="P-loop containing nucleoside triphosphate hydrolases"/>
    <property type="match status" value="1"/>
</dbReference>
<gene>
    <name evidence="5" type="ORF">HAZT_HAZT001706</name>
</gene>
<keyword evidence="2" id="KW-0963">Cytoplasm</keyword>
<dbReference type="InterPro" id="IPR000048">
    <property type="entry name" value="IQ_motif_EF-hand-BS"/>
</dbReference>
<dbReference type="PROSITE" id="PS50096">
    <property type="entry name" value="IQ"/>
    <property type="match status" value="3"/>
</dbReference>
<dbReference type="SMART" id="SM00015">
    <property type="entry name" value="IQ"/>
    <property type="match status" value="4"/>
</dbReference>
<comment type="caution">
    <text evidence="5">The sequence shown here is derived from an EMBL/GenBank/DDBJ whole genome shotgun (WGS) entry which is preliminary data.</text>
</comment>
<dbReference type="PANTHER" id="PTHR22706">
    <property type="entry name" value="ASSEMBLY FACTOR FOR SPINDLE MICROTUBULES"/>
    <property type="match status" value="1"/>
</dbReference>
<dbReference type="CDD" id="cd23767">
    <property type="entry name" value="IQCD"/>
    <property type="match status" value="2"/>
</dbReference>
<evidence type="ECO:0000256" key="3">
    <source>
        <dbReference type="ARBA" id="ARBA00022737"/>
    </source>
</evidence>
<dbReference type="GO" id="GO:0005516">
    <property type="term" value="F:calmodulin binding"/>
    <property type="evidence" value="ECO:0007669"/>
    <property type="project" value="UniProtKB-KW"/>
</dbReference>
<evidence type="ECO:0000256" key="4">
    <source>
        <dbReference type="ARBA" id="ARBA00022860"/>
    </source>
</evidence>
<dbReference type="OrthoDB" id="2148418at2759"/>
<keyword evidence="4" id="KW-0112">Calmodulin-binding</keyword>
<dbReference type="AlphaFoldDB" id="A0A6A0GVW4"/>
<reference evidence="5" key="2">
    <citation type="journal article" date="2018" name="Environ. Sci. Technol.">
        <title>The Toxicogenome of Hyalella azteca: A Model for Sediment Ecotoxicology and Evolutionary Toxicology.</title>
        <authorList>
            <person name="Poynton H.C."/>
            <person name="Hasenbein S."/>
            <person name="Benoit J.B."/>
            <person name="Sepulveda M.S."/>
            <person name="Poelchau M.F."/>
            <person name="Hughes D.S.T."/>
            <person name="Murali S.C."/>
            <person name="Chen S."/>
            <person name="Glastad K.M."/>
            <person name="Goodisman M.A.D."/>
            <person name="Werren J.H."/>
            <person name="Vineis J.H."/>
            <person name="Bowen J.L."/>
            <person name="Friedrich M."/>
            <person name="Jones J."/>
            <person name="Robertson H.M."/>
            <person name="Feyereisen R."/>
            <person name="Mechler-Hickson A."/>
            <person name="Mathers N."/>
            <person name="Lee C.E."/>
            <person name="Colbourne J.K."/>
            <person name="Biales A."/>
            <person name="Johnston J.S."/>
            <person name="Wellborn G.A."/>
            <person name="Rosendale A.J."/>
            <person name="Cridge A.G."/>
            <person name="Munoz-Torres M.C."/>
            <person name="Bain P.A."/>
            <person name="Manny A.R."/>
            <person name="Major K.M."/>
            <person name="Lambert F.N."/>
            <person name="Vulpe C.D."/>
            <person name="Tuck P."/>
            <person name="Blalock B.J."/>
            <person name="Lin Y.Y."/>
            <person name="Smith M.E."/>
            <person name="Ochoa-Acuna H."/>
            <person name="Chen M.M."/>
            <person name="Childers C.P."/>
            <person name="Qu J."/>
            <person name="Dugan S."/>
            <person name="Lee S.L."/>
            <person name="Chao H."/>
            <person name="Dinh H."/>
            <person name="Han Y."/>
            <person name="Doddapaneni H."/>
            <person name="Worley K.C."/>
            <person name="Muzny D.M."/>
            <person name="Gibbs R.A."/>
            <person name="Richards S."/>
        </authorList>
    </citation>
    <scope>NUCLEOTIDE SEQUENCE</scope>
    <source>
        <strain evidence="5">HAZT.00-mixed</strain>
        <tissue evidence="5">Whole organism</tissue>
    </source>
</reference>
<name>A0A6A0GVW4_HYAAZ</name>
<reference evidence="5" key="1">
    <citation type="submission" date="2014-08" db="EMBL/GenBank/DDBJ databases">
        <authorList>
            <person name="Murali S."/>
            <person name="Richards S."/>
            <person name="Bandaranaike D."/>
            <person name="Bellair M."/>
            <person name="Blankenburg K."/>
            <person name="Chao H."/>
            <person name="Dinh H."/>
            <person name="Doddapaneni H."/>
            <person name="Dugan-Rocha S."/>
            <person name="Elkadiri S."/>
            <person name="Gnanaolivu R."/>
            <person name="Hughes D."/>
            <person name="Lee S."/>
            <person name="Li M."/>
            <person name="Ming W."/>
            <person name="Munidasa M."/>
            <person name="Muniz J."/>
            <person name="Nguyen L."/>
            <person name="Osuji N."/>
            <person name="Pu L.-L."/>
            <person name="Puazo M."/>
            <person name="Skinner E."/>
            <person name="Qu C."/>
            <person name="Quiroz J."/>
            <person name="Raj R."/>
            <person name="Weissenberger G."/>
            <person name="Xin Y."/>
            <person name="Zou X."/>
            <person name="Han Y."/>
            <person name="Worley K."/>
            <person name="Muzny D."/>
            <person name="Gibbs R."/>
        </authorList>
    </citation>
    <scope>NUCLEOTIDE SEQUENCE</scope>
    <source>
        <strain evidence="5">HAZT.00-mixed</strain>
        <tissue evidence="5">Whole organism</tissue>
    </source>
</reference>
<dbReference type="GO" id="GO:0000278">
    <property type="term" value="P:mitotic cell cycle"/>
    <property type="evidence" value="ECO:0007669"/>
    <property type="project" value="TreeGrafter"/>
</dbReference>
<dbReference type="Proteomes" id="UP000711488">
    <property type="component" value="Unassembled WGS sequence"/>
</dbReference>
<dbReference type="PANTHER" id="PTHR22706:SF1">
    <property type="entry name" value="ASSEMBLY FACTOR FOR SPINDLE MICROTUBULES"/>
    <property type="match status" value="1"/>
</dbReference>
<keyword evidence="3" id="KW-0677">Repeat</keyword>
<dbReference type="InterPro" id="IPR051185">
    <property type="entry name" value="ASPM"/>
</dbReference>
<evidence type="ECO:0000313" key="5">
    <source>
        <dbReference type="EMBL" id="KAA0190020.1"/>
    </source>
</evidence>
<dbReference type="GO" id="GO:0000922">
    <property type="term" value="C:spindle pole"/>
    <property type="evidence" value="ECO:0007669"/>
    <property type="project" value="TreeGrafter"/>
</dbReference>
<dbReference type="EMBL" id="JQDR03013219">
    <property type="protein sequence ID" value="KAA0190020.1"/>
    <property type="molecule type" value="Genomic_DNA"/>
</dbReference>
<dbReference type="GO" id="GO:0051295">
    <property type="term" value="P:establishment of meiotic spindle localization"/>
    <property type="evidence" value="ECO:0007669"/>
    <property type="project" value="TreeGrafter"/>
</dbReference>
<comment type="subcellular location">
    <subcellularLocation>
        <location evidence="1">Cytoplasm</location>
    </subcellularLocation>
</comment>
<dbReference type="Pfam" id="PF00612">
    <property type="entry name" value="IQ"/>
    <property type="match status" value="3"/>
</dbReference>
<sequence>MTFLVKKRSAILIQAQVRGHQQRQLYRNTVAAACTVQRWYRGAKQTQAAKLEYDAKRCAAVTLQAAFRGWKVRRNIKKLRFNFVWTSEFNYWKFYRDGIVLNYIVSGCYAALKQRIYYSSTGAERSLPCVVERTSSTCAEPQLFCRLPGELERPGCLSAEKELPGLFSNVDENLLLGEYRSIRRTCAAVVIQAHWRGYLVRHIPLGTKPSFLKLEAPQQRRLTVVRKRLDDANSRAQNQKCIGHKTKCAITYLFKYRDLKMILQAVISLEASTRWSSVCCCSVVSEGSLPHLLRLVNECNRSLPYMQILTYVLNIFLNLIKCDQTFDSVAKMAVSEAVKNDAVKIYSIMLRKVHARERGRKFTKPNVLGPHQCPALVPYYALSSSASYEFEDPLSAALTLLTLWNAKI</sequence>
<evidence type="ECO:0000256" key="2">
    <source>
        <dbReference type="ARBA" id="ARBA00022490"/>
    </source>
</evidence>